<organism evidence="2 3">
    <name type="scientific">Clostridium manihotivorum</name>
    <dbReference type="NCBI Taxonomy" id="2320868"/>
    <lineage>
        <taxon>Bacteria</taxon>
        <taxon>Bacillati</taxon>
        <taxon>Bacillota</taxon>
        <taxon>Clostridia</taxon>
        <taxon>Eubacteriales</taxon>
        <taxon>Clostridiaceae</taxon>
        <taxon>Clostridium</taxon>
    </lineage>
</organism>
<keyword evidence="1" id="KW-0812">Transmembrane</keyword>
<dbReference type="KEGG" id="cmah:C1I91_26775"/>
<gene>
    <name evidence="2" type="ORF">C1I91_26775</name>
</gene>
<keyword evidence="3" id="KW-1185">Reference proteome</keyword>
<sequence>MTTFVLVIASVMIISALAIKVYILFRYFKQKENETAFAETNSVLSAYKNLNEKGIVSSDQMEQLLSQYKKSESSQKLEEEKNALLKLKDLNILSPEEYNEKMFILEDLYKCGKI</sequence>
<dbReference type="EMBL" id="CP025746">
    <property type="protein sequence ID" value="QAA34956.1"/>
    <property type="molecule type" value="Genomic_DNA"/>
</dbReference>
<keyword evidence="1" id="KW-1133">Transmembrane helix</keyword>
<proteinExistence type="predicted"/>
<accession>A0A410E0X0</accession>
<reference evidence="2 3" key="1">
    <citation type="submission" date="2018-01" db="EMBL/GenBank/DDBJ databases">
        <title>Genome Sequencing and Assembly of Anaerobacter polyendosporus strain CT4.</title>
        <authorList>
            <person name="Tachaapaikoon C."/>
            <person name="Sutheeworapong S."/>
            <person name="Jenjaroenpun P."/>
            <person name="Wongsurawat T."/>
            <person name="Nookeaw I."/>
            <person name="Cheawchanlertfa P."/>
            <person name="Kosugi A."/>
            <person name="Cheevadhanarak S."/>
            <person name="Ratanakhanokchai K."/>
        </authorList>
    </citation>
    <scope>NUCLEOTIDE SEQUENCE [LARGE SCALE GENOMIC DNA]</scope>
    <source>
        <strain evidence="2 3">CT4</strain>
    </source>
</reference>
<evidence type="ECO:0000313" key="3">
    <source>
        <dbReference type="Proteomes" id="UP000286268"/>
    </source>
</evidence>
<dbReference type="AlphaFoldDB" id="A0A410E0X0"/>
<feature type="transmembrane region" description="Helical" evidence="1">
    <location>
        <begin position="6"/>
        <end position="25"/>
    </location>
</feature>
<protein>
    <submittedName>
        <fullName evidence="2">Uncharacterized protein</fullName>
    </submittedName>
</protein>
<evidence type="ECO:0000313" key="2">
    <source>
        <dbReference type="EMBL" id="QAA34956.1"/>
    </source>
</evidence>
<dbReference type="RefSeq" id="WP_128215653.1">
    <property type="nucleotide sequence ID" value="NZ_CP025746.1"/>
</dbReference>
<dbReference type="Proteomes" id="UP000286268">
    <property type="component" value="Chromosome"/>
</dbReference>
<evidence type="ECO:0000256" key="1">
    <source>
        <dbReference type="SAM" id="Phobius"/>
    </source>
</evidence>
<keyword evidence="1" id="KW-0472">Membrane</keyword>
<name>A0A410E0X0_9CLOT</name>